<sequence length="321" mass="36192">MYPIVHTLPNSGDRLQAWISASSSSKTTPLECKGLRTYSIRGGTTMSINVGKDATEYVKRGDCRLFVRFIPRVRTTLEPKEGLVIKYYRTSRGTPRRNWYKGTRSFDTSNPITQNLRTRFTPFEIKPSSALWAMVYRVDTTALAMALDDLENLDHSAYIDQFDPLHSAEKCKPIASFKFQLGLGADTDDDDAASDNNKDIQDVDANAADTSPRRSKRKRSSLQAEEALLQKATAVGVNEDDSEEENGPLPSKQTRMRSETSVPPPTIVDSTPSDISAEELQCEYERIRRWKKVLEKKEAAICRVMEAQRALSEAQRELEML</sequence>
<dbReference type="Proteomes" id="UP000054007">
    <property type="component" value="Unassembled WGS sequence"/>
</dbReference>
<accession>A0A0D7BFV6</accession>
<keyword evidence="4" id="KW-1185">Reference proteome</keyword>
<evidence type="ECO:0000313" key="4">
    <source>
        <dbReference type="Proteomes" id="UP000054007"/>
    </source>
</evidence>
<reference evidence="3 4" key="1">
    <citation type="journal article" date="2015" name="Fungal Genet. Biol.">
        <title>Evolution of novel wood decay mechanisms in Agaricales revealed by the genome sequences of Fistulina hepatica and Cylindrobasidium torrendii.</title>
        <authorList>
            <person name="Floudas D."/>
            <person name="Held B.W."/>
            <person name="Riley R."/>
            <person name="Nagy L.G."/>
            <person name="Koehler G."/>
            <person name="Ransdell A.S."/>
            <person name="Younus H."/>
            <person name="Chow J."/>
            <person name="Chiniquy J."/>
            <person name="Lipzen A."/>
            <person name="Tritt A."/>
            <person name="Sun H."/>
            <person name="Haridas S."/>
            <person name="LaButti K."/>
            <person name="Ohm R.A."/>
            <person name="Kues U."/>
            <person name="Blanchette R.A."/>
            <person name="Grigoriev I.V."/>
            <person name="Minto R.E."/>
            <person name="Hibbett D.S."/>
        </authorList>
    </citation>
    <scope>NUCLEOTIDE SEQUENCE [LARGE SCALE GENOMIC DNA]</scope>
    <source>
        <strain evidence="3 4">FP15055 ss-10</strain>
    </source>
</reference>
<feature type="coiled-coil region" evidence="1">
    <location>
        <begin position="277"/>
        <end position="317"/>
    </location>
</feature>
<protein>
    <submittedName>
        <fullName evidence="3">Uncharacterized protein</fullName>
    </submittedName>
</protein>
<evidence type="ECO:0000256" key="1">
    <source>
        <dbReference type="SAM" id="Coils"/>
    </source>
</evidence>
<dbReference type="AlphaFoldDB" id="A0A0D7BFV6"/>
<name>A0A0D7BFV6_9AGAR</name>
<evidence type="ECO:0000256" key="2">
    <source>
        <dbReference type="SAM" id="MobiDB-lite"/>
    </source>
</evidence>
<organism evidence="3 4">
    <name type="scientific">Cylindrobasidium torrendii FP15055 ss-10</name>
    <dbReference type="NCBI Taxonomy" id="1314674"/>
    <lineage>
        <taxon>Eukaryota</taxon>
        <taxon>Fungi</taxon>
        <taxon>Dikarya</taxon>
        <taxon>Basidiomycota</taxon>
        <taxon>Agaricomycotina</taxon>
        <taxon>Agaricomycetes</taxon>
        <taxon>Agaricomycetidae</taxon>
        <taxon>Agaricales</taxon>
        <taxon>Marasmiineae</taxon>
        <taxon>Physalacriaceae</taxon>
        <taxon>Cylindrobasidium</taxon>
    </lineage>
</organism>
<keyword evidence="1" id="KW-0175">Coiled coil</keyword>
<evidence type="ECO:0000313" key="3">
    <source>
        <dbReference type="EMBL" id="KIY69387.1"/>
    </source>
</evidence>
<feature type="region of interest" description="Disordered" evidence="2">
    <location>
        <begin position="190"/>
        <end position="272"/>
    </location>
</feature>
<proteinExistence type="predicted"/>
<gene>
    <name evidence="3" type="ORF">CYLTODRAFT_488987</name>
</gene>
<dbReference type="EMBL" id="KN880485">
    <property type="protein sequence ID" value="KIY69387.1"/>
    <property type="molecule type" value="Genomic_DNA"/>
</dbReference>